<dbReference type="InterPro" id="IPR044074">
    <property type="entry name" value="PurU_ACT"/>
</dbReference>
<dbReference type="PATRIC" id="fig|33888.3.peg.776"/>
<dbReference type="NCBIfam" id="NF004684">
    <property type="entry name" value="PRK06027.1"/>
    <property type="match status" value="1"/>
</dbReference>
<dbReference type="Proteomes" id="UP000077071">
    <property type="component" value="Chromosome"/>
</dbReference>
<dbReference type="PROSITE" id="PS51671">
    <property type="entry name" value="ACT"/>
    <property type="match status" value="1"/>
</dbReference>
<dbReference type="SUPFAM" id="SSF55021">
    <property type="entry name" value="ACT-like"/>
    <property type="match status" value="1"/>
</dbReference>
<dbReference type="GO" id="GO:0006189">
    <property type="term" value="P:'de novo' IMP biosynthetic process"/>
    <property type="evidence" value="ECO:0007669"/>
    <property type="project" value="UniProtKB-UniRule"/>
</dbReference>
<comment type="similarity">
    <text evidence="3">Belongs to the PurU family.</text>
</comment>
<dbReference type="EC" id="3.5.1.10" evidence="3 4"/>
<dbReference type="KEGG" id="rtn:A6122_0696"/>
<dbReference type="InterPro" id="IPR002912">
    <property type="entry name" value="ACT_dom"/>
</dbReference>
<dbReference type="RefSeq" id="WP_084415790.1">
    <property type="nucleotide sequence ID" value="NZ_CP015515.1"/>
</dbReference>
<protein>
    <recommendedName>
        <fullName evidence="3 4">Formyltetrahydrofolate deformylase</fullName>
        <ecNumber evidence="3 4">3.5.1.10</ecNumber>
    </recommendedName>
    <alternativeName>
        <fullName evidence="3">Formyl-FH(4) hydrolase</fullName>
    </alternativeName>
</protein>
<dbReference type="EMBL" id="CP015515">
    <property type="protein sequence ID" value="AND15849.1"/>
    <property type="molecule type" value="Genomic_DNA"/>
</dbReference>
<keyword evidence="1 3" id="KW-0554">One-carbon metabolism</keyword>
<evidence type="ECO:0000256" key="2">
    <source>
        <dbReference type="ARBA" id="ARBA00022801"/>
    </source>
</evidence>
<dbReference type="InterPro" id="IPR004810">
    <property type="entry name" value="PurU"/>
</dbReference>
<comment type="catalytic activity">
    <reaction evidence="3">
        <text>(6R)-10-formyltetrahydrofolate + H2O = (6S)-5,6,7,8-tetrahydrofolate + formate + H(+)</text>
        <dbReference type="Rhea" id="RHEA:19833"/>
        <dbReference type="ChEBI" id="CHEBI:15377"/>
        <dbReference type="ChEBI" id="CHEBI:15378"/>
        <dbReference type="ChEBI" id="CHEBI:15740"/>
        <dbReference type="ChEBI" id="CHEBI:57453"/>
        <dbReference type="ChEBI" id="CHEBI:195366"/>
        <dbReference type="EC" id="3.5.1.10"/>
    </reaction>
</comment>
<dbReference type="CDD" id="cd08648">
    <property type="entry name" value="FMT_core_Formyl-FH4-Hydrolase_C"/>
    <property type="match status" value="1"/>
</dbReference>
<organism evidence="6 7">
    <name type="scientific">Rathayibacter tritici</name>
    <dbReference type="NCBI Taxonomy" id="33888"/>
    <lineage>
        <taxon>Bacteria</taxon>
        <taxon>Bacillati</taxon>
        <taxon>Actinomycetota</taxon>
        <taxon>Actinomycetes</taxon>
        <taxon>Micrococcales</taxon>
        <taxon>Microbacteriaceae</taxon>
        <taxon>Rathayibacter</taxon>
    </lineage>
</organism>
<dbReference type="Gene3D" id="3.40.50.170">
    <property type="entry name" value="Formyl transferase, N-terminal domain"/>
    <property type="match status" value="1"/>
</dbReference>
<evidence type="ECO:0000256" key="5">
    <source>
        <dbReference type="SAM" id="MobiDB-lite"/>
    </source>
</evidence>
<feature type="compositionally biased region" description="Low complexity" evidence="5">
    <location>
        <begin position="1"/>
        <end position="15"/>
    </location>
</feature>
<feature type="region of interest" description="Disordered" evidence="5">
    <location>
        <begin position="1"/>
        <end position="29"/>
    </location>
</feature>
<dbReference type="InterPro" id="IPR041729">
    <property type="entry name" value="Formyl-FH4-Hydrolase_C"/>
</dbReference>
<dbReference type="PANTHER" id="PTHR42706:SF1">
    <property type="entry name" value="FORMYLTETRAHYDROFOLATE DEFORMYLASE 2, MITOCHONDRIAL"/>
    <property type="match status" value="1"/>
</dbReference>
<dbReference type="InterPro" id="IPR002376">
    <property type="entry name" value="Formyl_transf_N"/>
</dbReference>
<dbReference type="AlphaFoldDB" id="A0A160KRF5"/>
<evidence type="ECO:0000313" key="7">
    <source>
        <dbReference type="Proteomes" id="UP000077071"/>
    </source>
</evidence>
<feature type="active site" evidence="3">
    <location>
        <position position="258"/>
    </location>
</feature>
<dbReference type="GO" id="GO:0006730">
    <property type="term" value="P:one-carbon metabolic process"/>
    <property type="evidence" value="ECO:0007669"/>
    <property type="project" value="UniProtKB-KW"/>
</dbReference>
<dbReference type="PIRSF" id="PIRSF036480">
    <property type="entry name" value="FormyFH4_hydr"/>
    <property type="match status" value="1"/>
</dbReference>
<dbReference type="OrthoDB" id="9806170at2"/>
<evidence type="ECO:0000256" key="1">
    <source>
        <dbReference type="ARBA" id="ARBA00022563"/>
    </source>
</evidence>
<sequence>MQPEPAAPATHLPAPAGTPSTGSDAAWAGDRSAGNHWTLTFACPDQPGIVHAVSGAVVQARGNITESQQFSSADTGRFFMRLQVESPITREEFAAALLPITEHYGMTWRLDVVGRPLRTLVLASTAAHCVNDLLFRQRAGQLAVEIPLILSNHGSLRDLAEFYGVPFESRPVVSPQTKREFEARVLAVVEEHDVELVVLARYMQILSPELCASLAGRAINIHHSFLPGFKGANPYKQAHARGVKLIGATAHFVTSDLDEGPIIEQNVVRVDHSHSVAQLVAIGQDEESRTLTQAVKWFTEDRVLLDGARTIIFR</sequence>
<dbReference type="HAMAP" id="MF_01927">
    <property type="entry name" value="PurU"/>
    <property type="match status" value="1"/>
</dbReference>
<dbReference type="Gene3D" id="3.30.70.260">
    <property type="match status" value="1"/>
</dbReference>
<dbReference type="GO" id="GO:0008864">
    <property type="term" value="F:formyltetrahydrofolate deformylase activity"/>
    <property type="evidence" value="ECO:0007669"/>
    <property type="project" value="UniProtKB-UniRule"/>
</dbReference>
<dbReference type="Pfam" id="PF00551">
    <property type="entry name" value="Formyl_trans_N"/>
    <property type="match status" value="1"/>
</dbReference>
<keyword evidence="2 3" id="KW-0378">Hydrolase</keyword>
<dbReference type="SUPFAM" id="SSF53328">
    <property type="entry name" value="Formyltransferase"/>
    <property type="match status" value="1"/>
</dbReference>
<dbReference type="NCBIfam" id="TIGR00655">
    <property type="entry name" value="PurU"/>
    <property type="match status" value="1"/>
</dbReference>
<dbReference type="UniPathway" id="UPA00074">
    <property type="reaction ID" value="UER00170"/>
</dbReference>
<evidence type="ECO:0000256" key="3">
    <source>
        <dbReference type="HAMAP-Rule" id="MF_01927"/>
    </source>
</evidence>
<comment type="pathway">
    <text evidence="3">Purine metabolism; IMP biosynthesis via de novo pathway; formate from 10-formyl-5,6,7,8-tetrahydrofolate: step 1/1.</text>
</comment>
<dbReference type="InterPro" id="IPR045865">
    <property type="entry name" value="ACT-like_dom_sf"/>
</dbReference>
<dbReference type="STRING" id="33888.A6122_0696"/>
<dbReference type="InterPro" id="IPR036477">
    <property type="entry name" value="Formyl_transf_N_sf"/>
</dbReference>
<dbReference type="PRINTS" id="PR01575">
    <property type="entry name" value="FFH4HYDRLASE"/>
</dbReference>
<evidence type="ECO:0000256" key="4">
    <source>
        <dbReference type="NCBIfam" id="TIGR00655"/>
    </source>
</evidence>
<comment type="function">
    <text evidence="3">Catalyzes the hydrolysis of 10-formyltetrahydrofolate (formyl-FH4) to formate and tetrahydrofolate (FH4).</text>
</comment>
<dbReference type="CDD" id="cd04875">
    <property type="entry name" value="ACT_F4HF-DF"/>
    <property type="match status" value="1"/>
</dbReference>
<reference evidence="6 7" key="1">
    <citation type="submission" date="2016-05" db="EMBL/GenBank/DDBJ databases">
        <title>Complete genome sequence of Rathayibacter tritici NCPPB 1953.</title>
        <authorList>
            <person name="Park J."/>
            <person name="Lee H.-H."/>
            <person name="Lee S.-W."/>
            <person name="Seo Y.-S."/>
        </authorList>
    </citation>
    <scope>NUCLEOTIDE SEQUENCE [LARGE SCALE GENOMIC DNA]</scope>
    <source>
        <strain evidence="6 7">NCPPB 1953</strain>
    </source>
</reference>
<name>A0A160KRF5_9MICO</name>
<keyword evidence="3" id="KW-0658">Purine biosynthesis</keyword>
<dbReference type="PANTHER" id="PTHR42706">
    <property type="entry name" value="FORMYLTETRAHYDROFOLATE DEFORMYLASE"/>
    <property type="match status" value="1"/>
</dbReference>
<keyword evidence="7" id="KW-1185">Reference proteome</keyword>
<gene>
    <name evidence="3" type="primary">purU</name>
    <name evidence="6" type="ORF">A6122_0696</name>
</gene>
<accession>A0A160KRF5</accession>
<evidence type="ECO:0000313" key="6">
    <source>
        <dbReference type="EMBL" id="AND15849.1"/>
    </source>
</evidence>
<proteinExistence type="inferred from homology"/>